<accession>A0A537KR45</accession>
<dbReference type="InterPro" id="IPR013740">
    <property type="entry name" value="Redoxin"/>
</dbReference>
<dbReference type="Gene3D" id="3.40.30.10">
    <property type="entry name" value="Glutaredoxin"/>
    <property type="match status" value="1"/>
</dbReference>
<dbReference type="SUPFAM" id="SSF52833">
    <property type="entry name" value="Thioredoxin-like"/>
    <property type="match status" value="1"/>
</dbReference>
<dbReference type="Pfam" id="PF08534">
    <property type="entry name" value="Redoxin"/>
    <property type="match status" value="1"/>
</dbReference>
<dbReference type="GO" id="GO:0016491">
    <property type="term" value="F:oxidoreductase activity"/>
    <property type="evidence" value="ECO:0007669"/>
    <property type="project" value="InterPro"/>
</dbReference>
<dbReference type="EMBL" id="VBAL01000178">
    <property type="protein sequence ID" value="TMI98221.1"/>
    <property type="molecule type" value="Genomic_DNA"/>
</dbReference>
<dbReference type="PROSITE" id="PS51352">
    <property type="entry name" value="THIOREDOXIN_2"/>
    <property type="match status" value="1"/>
</dbReference>
<dbReference type="InterPro" id="IPR036249">
    <property type="entry name" value="Thioredoxin-like_sf"/>
</dbReference>
<comment type="caution">
    <text evidence="2">The sequence shown here is derived from an EMBL/GenBank/DDBJ whole genome shotgun (WGS) entry which is preliminary data.</text>
</comment>
<reference evidence="2 3" key="1">
    <citation type="journal article" date="2019" name="Nat. Microbiol.">
        <title>Mediterranean grassland soil C-N compound turnover is dependent on rainfall and depth, and is mediated by genomically divergent microorganisms.</title>
        <authorList>
            <person name="Diamond S."/>
            <person name="Andeer P.F."/>
            <person name="Li Z."/>
            <person name="Crits-Christoph A."/>
            <person name="Burstein D."/>
            <person name="Anantharaman K."/>
            <person name="Lane K.R."/>
            <person name="Thomas B.C."/>
            <person name="Pan C."/>
            <person name="Northen T.R."/>
            <person name="Banfield J.F."/>
        </authorList>
    </citation>
    <scope>NUCLEOTIDE SEQUENCE [LARGE SCALE GENOMIC DNA]</scope>
    <source>
        <strain evidence="2">NP_4</strain>
    </source>
</reference>
<dbReference type="Proteomes" id="UP000319353">
    <property type="component" value="Unassembled WGS sequence"/>
</dbReference>
<evidence type="ECO:0000259" key="1">
    <source>
        <dbReference type="PROSITE" id="PS51352"/>
    </source>
</evidence>
<dbReference type="PANTHER" id="PTHR42852">
    <property type="entry name" value="THIOL:DISULFIDE INTERCHANGE PROTEIN DSBE"/>
    <property type="match status" value="1"/>
</dbReference>
<dbReference type="PANTHER" id="PTHR42852:SF17">
    <property type="entry name" value="THIOREDOXIN-LIKE PROTEIN HI_1115"/>
    <property type="match status" value="1"/>
</dbReference>
<evidence type="ECO:0000313" key="2">
    <source>
        <dbReference type="EMBL" id="TMI98221.1"/>
    </source>
</evidence>
<dbReference type="AlphaFoldDB" id="A0A537KR45"/>
<protein>
    <submittedName>
        <fullName evidence="2">TlpA family protein disulfide reductase</fullName>
    </submittedName>
</protein>
<feature type="domain" description="Thioredoxin" evidence="1">
    <location>
        <begin position="60"/>
        <end position="202"/>
    </location>
</feature>
<proteinExistence type="predicted"/>
<dbReference type="InterPro" id="IPR050553">
    <property type="entry name" value="Thioredoxin_ResA/DsbE_sf"/>
</dbReference>
<sequence>MGETSRRSDPSRDGGVLLHTDGTGVMRLRGAWCVAATLLGVGLGAGAGALAAQEEDDIGLPVGAVPPAAQIEDLDGRPVDLGAYVGKRPLLVEFWATWCPLCKALLPRMEAAHQKYGDRVLFLVVAVAVNQSKGSIRRHQAAHAMPFPILWDTDGRATRAFQAPSTSYVVVLDAKGRVVYTGTGADQNIEEAVKRSLRGTEAQKPRG</sequence>
<name>A0A537KR45_9BACT</name>
<gene>
    <name evidence="2" type="ORF">E6H01_12580</name>
</gene>
<organism evidence="2 3">
    <name type="scientific">Candidatus Segetimicrobium genomatis</name>
    <dbReference type="NCBI Taxonomy" id="2569760"/>
    <lineage>
        <taxon>Bacteria</taxon>
        <taxon>Bacillati</taxon>
        <taxon>Candidatus Sysuimicrobiota</taxon>
        <taxon>Candidatus Sysuimicrobiia</taxon>
        <taxon>Candidatus Sysuimicrobiales</taxon>
        <taxon>Candidatus Segetimicrobiaceae</taxon>
        <taxon>Candidatus Segetimicrobium</taxon>
    </lineage>
</organism>
<dbReference type="CDD" id="cd02966">
    <property type="entry name" value="TlpA_like_family"/>
    <property type="match status" value="1"/>
</dbReference>
<evidence type="ECO:0000313" key="3">
    <source>
        <dbReference type="Proteomes" id="UP000319353"/>
    </source>
</evidence>
<dbReference type="InterPro" id="IPR013766">
    <property type="entry name" value="Thioredoxin_domain"/>
</dbReference>